<proteinExistence type="inferred from homology"/>
<accession>A0ABP6WSJ2</accession>
<dbReference type="RefSeq" id="WP_204912063.1">
    <property type="nucleotide sequence ID" value="NZ_BAAAYR010000001.1"/>
</dbReference>
<dbReference type="Pfam" id="PF04828">
    <property type="entry name" value="GFA"/>
    <property type="match status" value="1"/>
</dbReference>
<sequence length="158" mass="17012">MPDPYSGRCACGRITYAFTAAPDFIANCYCQDCQRSSGSVLASYFRVDVDDFTLLSGTPRSYGYTADSGNTLVRSFCPDCGSRLVNEQLAGFPGKMFVMLGSLDDPELIAPPMMEIFTAHRTSWTKPLDVPQHWARPDADPAVVAARIAAGELPGGCG</sequence>
<evidence type="ECO:0000313" key="6">
    <source>
        <dbReference type="EMBL" id="GAA3555854.1"/>
    </source>
</evidence>
<comment type="similarity">
    <text evidence="1">Belongs to the Gfa family.</text>
</comment>
<evidence type="ECO:0000256" key="1">
    <source>
        <dbReference type="ARBA" id="ARBA00005495"/>
    </source>
</evidence>
<keyword evidence="4" id="KW-0456">Lyase</keyword>
<dbReference type="EMBL" id="BAAAYR010000001">
    <property type="protein sequence ID" value="GAA3555854.1"/>
    <property type="molecule type" value="Genomic_DNA"/>
</dbReference>
<dbReference type="Proteomes" id="UP001500767">
    <property type="component" value="Unassembled WGS sequence"/>
</dbReference>
<dbReference type="Gene3D" id="3.90.1590.10">
    <property type="entry name" value="glutathione-dependent formaldehyde- activating enzyme (gfa)"/>
    <property type="match status" value="1"/>
</dbReference>
<dbReference type="InterPro" id="IPR011057">
    <property type="entry name" value="Mss4-like_sf"/>
</dbReference>
<name>A0ABP6WSJ2_9ACTN</name>
<comment type="caution">
    <text evidence="6">The sequence shown here is derived from an EMBL/GenBank/DDBJ whole genome shotgun (WGS) entry which is preliminary data.</text>
</comment>
<evidence type="ECO:0000313" key="7">
    <source>
        <dbReference type="Proteomes" id="UP001500767"/>
    </source>
</evidence>
<keyword evidence="7" id="KW-1185">Reference proteome</keyword>
<evidence type="ECO:0000256" key="4">
    <source>
        <dbReference type="ARBA" id="ARBA00023239"/>
    </source>
</evidence>
<gene>
    <name evidence="6" type="ORF">GCM10022197_08800</name>
</gene>
<keyword evidence="2" id="KW-0479">Metal-binding</keyword>
<evidence type="ECO:0000259" key="5">
    <source>
        <dbReference type="PROSITE" id="PS51891"/>
    </source>
</evidence>
<evidence type="ECO:0000256" key="3">
    <source>
        <dbReference type="ARBA" id="ARBA00022833"/>
    </source>
</evidence>
<organism evidence="6 7">
    <name type="scientific">Microlunatus spumicola</name>
    <dbReference type="NCBI Taxonomy" id="81499"/>
    <lineage>
        <taxon>Bacteria</taxon>
        <taxon>Bacillati</taxon>
        <taxon>Actinomycetota</taxon>
        <taxon>Actinomycetes</taxon>
        <taxon>Propionibacteriales</taxon>
        <taxon>Propionibacteriaceae</taxon>
        <taxon>Microlunatus</taxon>
    </lineage>
</organism>
<dbReference type="PROSITE" id="PS51891">
    <property type="entry name" value="CENP_V_GFA"/>
    <property type="match status" value="1"/>
</dbReference>
<dbReference type="InterPro" id="IPR006913">
    <property type="entry name" value="CENP-V/GFA"/>
</dbReference>
<dbReference type="PANTHER" id="PTHR33337">
    <property type="entry name" value="GFA DOMAIN-CONTAINING PROTEIN"/>
    <property type="match status" value="1"/>
</dbReference>
<evidence type="ECO:0000256" key="2">
    <source>
        <dbReference type="ARBA" id="ARBA00022723"/>
    </source>
</evidence>
<reference evidence="7" key="1">
    <citation type="journal article" date="2019" name="Int. J. Syst. Evol. Microbiol.">
        <title>The Global Catalogue of Microorganisms (GCM) 10K type strain sequencing project: providing services to taxonomists for standard genome sequencing and annotation.</title>
        <authorList>
            <consortium name="The Broad Institute Genomics Platform"/>
            <consortium name="The Broad Institute Genome Sequencing Center for Infectious Disease"/>
            <person name="Wu L."/>
            <person name="Ma J."/>
        </authorList>
    </citation>
    <scope>NUCLEOTIDE SEQUENCE [LARGE SCALE GENOMIC DNA]</scope>
    <source>
        <strain evidence="7">JCM 16540</strain>
    </source>
</reference>
<feature type="domain" description="CENP-V/GFA" evidence="5">
    <location>
        <begin position="5"/>
        <end position="125"/>
    </location>
</feature>
<dbReference type="PANTHER" id="PTHR33337:SF30">
    <property type="entry name" value="DUF636 DOMAIN PROTEIN (AFU_ORTHOLOGUE AFUA_1G03180)"/>
    <property type="match status" value="1"/>
</dbReference>
<protein>
    <submittedName>
        <fullName evidence="6">GFA family protein</fullName>
    </submittedName>
</protein>
<dbReference type="SUPFAM" id="SSF51316">
    <property type="entry name" value="Mss4-like"/>
    <property type="match status" value="1"/>
</dbReference>
<keyword evidence="3" id="KW-0862">Zinc</keyword>